<evidence type="ECO:0000313" key="2">
    <source>
        <dbReference type="Proteomes" id="UP000614239"/>
    </source>
</evidence>
<proteinExistence type="predicted"/>
<protein>
    <submittedName>
        <fullName evidence="1">Uncharacterized protein</fullName>
    </submittedName>
</protein>
<keyword evidence="2" id="KW-1185">Reference proteome</keyword>
<accession>A0A8H9H730</accession>
<dbReference type="AlphaFoldDB" id="A0A8H9H730"/>
<sequence length="70" mass="7567">MVTALPPEGAGWKWEGMGAFFSQEGSGHLVHEEEPLQETLNRWVADGAPSLIGDPDGQLPLRSILWAPEG</sequence>
<dbReference type="Proteomes" id="UP000614239">
    <property type="component" value="Unassembled WGS sequence"/>
</dbReference>
<evidence type="ECO:0000313" key="1">
    <source>
        <dbReference type="EMBL" id="GGO94681.1"/>
    </source>
</evidence>
<comment type="caution">
    <text evidence="1">The sequence shown here is derived from an EMBL/GenBank/DDBJ whole genome shotgun (WGS) entry which is preliminary data.</text>
</comment>
<name>A0A8H9H730_9ACTO</name>
<reference evidence="1" key="1">
    <citation type="journal article" date="2014" name="Int. J. Syst. Evol. Microbiol.">
        <title>Complete genome sequence of Corynebacterium casei LMG S-19264T (=DSM 44701T), isolated from a smear-ripened cheese.</title>
        <authorList>
            <consortium name="US DOE Joint Genome Institute (JGI-PGF)"/>
            <person name="Walter F."/>
            <person name="Albersmeier A."/>
            <person name="Kalinowski J."/>
            <person name="Ruckert C."/>
        </authorList>
    </citation>
    <scope>NUCLEOTIDE SEQUENCE</scope>
    <source>
        <strain evidence="1">CGMCC 4.7372</strain>
    </source>
</reference>
<reference evidence="1" key="2">
    <citation type="submission" date="2020-09" db="EMBL/GenBank/DDBJ databases">
        <authorList>
            <person name="Sun Q."/>
            <person name="Zhou Y."/>
        </authorList>
    </citation>
    <scope>NUCLEOTIDE SEQUENCE</scope>
    <source>
        <strain evidence="1">CGMCC 4.7372</strain>
    </source>
</reference>
<organism evidence="1 2">
    <name type="scientific">Actinomyces gaoshouyii</name>
    <dbReference type="NCBI Taxonomy" id="1960083"/>
    <lineage>
        <taxon>Bacteria</taxon>
        <taxon>Bacillati</taxon>
        <taxon>Actinomycetota</taxon>
        <taxon>Actinomycetes</taxon>
        <taxon>Actinomycetales</taxon>
        <taxon>Actinomycetaceae</taxon>
        <taxon>Actinomyces</taxon>
    </lineage>
</organism>
<dbReference type="EMBL" id="BMNJ01000001">
    <property type="protein sequence ID" value="GGO94681.1"/>
    <property type="molecule type" value="Genomic_DNA"/>
</dbReference>
<gene>
    <name evidence="1" type="ORF">GCM10011612_00680</name>
</gene>